<evidence type="ECO:0000313" key="1">
    <source>
        <dbReference type="EMBL" id="TNN17559.1"/>
    </source>
</evidence>
<organism evidence="1 2">
    <name type="scientific">Schistosoma japonicum</name>
    <name type="common">Blood fluke</name>
    <dbReference type="NCBI Taxonomy" id="6182"/>
    <lineage>
        <taxon>Eukaryota</taxon>
        <taxon>Metazoa</taxon>
        <taxon>Spiralia</taxon>
        <taxon>Lophotrochozoa</taxon>
        <taxon>Platyhelminthes</taxon>
        <taxon>Trematoda</taxon>
        <taxon>Digenea</taxon>
        <taxon>Strigeidida</taxon>
        <taxon>Schistosomatoidea</taxon>
        <taxon>Schistosomatidae</taxon>
        <taxon>Schistosoma</taxon>
    </lineage>
</organism>
<sequence length="387" mass="44606">MNETWNENSKLNSLAEDNEQLLHRILKLEGTLNSLKSVQPFETTLYELTDKTSGSIASEKYSSYYFRNLPDQRTFSPNNLYDSLQAINFDKRLEAMEMKLRSLFHEGNTSMPSDILNKYAVKIVTETYHPITSCNQHCTESYRSTRQLPAKMDDCLHLDLKDLGSCNHCLHHSASSNRTVQTMSIANNCQHIDKSIQTPCFESTNLIANSMPYTQEAEFTNENQVTSKVYTSDKLRMKNQFNTSSVFPNNNFNVNRVNRLSKEDVDDDESISKFTSSECLDMVNLEAGVLQQNYYNSPKVKLHKSQQFGWNQLRQTHSFEAGLNNEDSCSDIDNIPTSSRSHKQNENVKSNCHYRSMEPSIHNHRKPLTLESSFETIYDQTKVFYKL</sequence>
<protein>
    <submittedName>
        <fullName evidence="1">Uncharacterized protein</fullName>
    </submittedName>
</protein>
<dbReference type="Proteomes" id="UP000311919">
    <property type="component" value="Unassembled WGS sequence"/>
</dbReference>
<dbReference type="EMBL" id="SKCS01000090">
    <property type="protein sequence ID" value="TNN17559.1"/>
    <property type="molecule type" value="Genomic_DNA"/>
</dbReference>
<keyword evidence="2" id="KW-1185">Reference proteome</keyword>
<dbReference type="AlphaFoldDB" id="A0A4Z2DM69"/>
<evidence type="ECO:0000313" key="2">
    <source>
        <dbReference type="Proteomes" id="UP000311919"/>
    </source>
</evidence>
<name>A0A4Z2DM69_SCHJA</name>
<dbReference type="OrthoDB" id="6268555at2759"/>
<reference evidence="1 2" key="1">
    <citation type="submission" date="2019-03" db="EMBL/GenBank/DDBJ databases">
        <title>An improved genome assembly of the fluke Schistosoma japonicum.</title>
        <authorList>
            <person name="Hu W."/>
            <person name="Luo F."/>
            <person name="Yin M."/>
            <person name="Mo X."/>
            <person name="Sun C."/>
            <person name="Wu Q."/>
            <person name="Zhu B."/>
            <person name="Xiang M."/>
            <person name="Wang J."/>
            <person name="Wang Y."/>
            <person name="Zhang T."/>
            <person name="Xu B."/>
            <person name="Zheng H."/>
            <person name="Feng Z."/>
        </authorList>
    </citation>
    <scope>NUCLEOTIDE SEQUENCE [LARGE SCALE GENOMIC DNA]</scope>
    <source>
        <strain evidence="1">HuSjv2</strain>
        <tissue evidence="1">Worms</tissue>
    </source>
</reference>
<gene>
    <name evidence="1" type="ORF">EWB00_010991</name>
</gene>
<accession>A0A4Z2DM69</accession>
<comment type="caution">
    <text evidence="1">The sequence shown here is derived from an EMBL/GenBank/DDBJ whole genome shotgun (WGS) entry which is preliminary data.</text>
</comment>
<proteinExistence type="predicted"/>